<feature type="transmembrane region" description="Helical" evidence="1">
    <location>
        <begin position="275"/>
        <end position="292"/>
    </location>
</feature>
<gene>
    <name evidence="2" type="ORF">SAMN05216289_11434</name>
</gene>
<evidence type="ECO:0000256" key="1">
    <source>
        <dbReference type="SAM" id="Phobius"/>
    </source>
</evidence>
<organism evidence="2 3">
    <name type="scientific">Dokdonella immobilis</name>
    <dbReference type="NCBI Taxonomy" id="578942"/>
    <lineage>
        <taxon>Bacteria</taxon>
        <taxon>Pseudomonadati</taxon>
        <taxon>Pseudomonadota</taxon>
        <taxon>Gammaproteobacteria</taxon>
        <taxon>Lysobacterales</taxon>
        <taxon>Rhodanobacteraceae</taxon>
        <taxon>Dokdonella</taxon>
    </lineage>
</organism>
<accession>A0A1I4Y330</accession>
<protein>
    <submittedName>
        <fullName evidence="2">AmpE protein</fullName>
    </submittedName>
</protein>
<sequence length="293" mass="31855">MATTLIAILIVLLSTHALPDLARFRNFSWLRDWLQPVDGRAAGDVRVRTLLVAASLVVLTGLIQAALHRHWFGLLELAFMVVVLFMCWGPRDLDADIEAVLKAPDSARRREAAQFLGDGVSQESIPFNAAGLIEASFAAALSRRFGVLFWFAVLGPVGALAYRLVQQLARSPAFAEAIGDSRMRFERAALIMDWAPAHLLAWSLALVSDFDAIVSAWRDYHHAHGQGYFTLDLGFLAVIARAGIDADVAAGDGGEESVGDPLAELADTQIVLRRVLYVWLAVIAVIVLGGWAT</sequence>
<feature type="transmembrane region" description="Helical" evidence="1">
    <location>
        <begin position="147"/>
        <end position="165"/>
    </location>
</feature>
<keyword evidence="1" id="KW-1133">Transmembrane helix</keyword>
<dbReference type="AlphaFoldDB" id="A0A1I4Y330"/>
<dbReference type="STRING" id="578942.SAMN05216289_11434"/>
<dbReference type="InterPro" id="IPR052966">
    <property type="entry name" value="Beta-lactamase_Reg"/>
</dbReference>
<dbReference type="PANTHER" id="PTHR38684">
    <property type="entry name" value="PROTEIN AMPE"/>
    <property type="match status" value="1"/>
</dbReference>
<dbReference type="OrthoDB" id="9811967at2"/>
<dbReference type="RefSeq" id="WP_092407862.1">
    <property type="nucleotide sequence ID" value="NZ_FOVF01000014.1"/>
</dbReference>
<dbReference type="GO" id="GO:0005886">
    <property type="term" value="C:plasma membrane"/>
    <property type="evidence" value="ECO:0007669"/>
    <property type="project" value="TreeGrafter"/>
</dbReference>
<dbReference type="Proteomes" id="UP000198575">
    <property type="component" value="Unassembled WGS sequence"/>
</dbReference>
<keyword evidence="1" id="KW-0472">Membrane</keyword>
<feature type="transmembrane region" description="Helical" evidence="1">
    <location>
        <begin position="47"/>
        <end position="67"/>
    </location>
</feature>
<evidence type="ECO:0000313" key="3">
    <source>
        <dbReference type="Proteomes" id="UP000198575"/>
    </source>
</evidence>
<keyword evidence="1" id="KW-0812">Transmembrane</keyword>
<proteinExistence type="predicted"/>
<dbReference type="PANTHER" id="PTHR38684:SF1">
    <property type="entry name" value="PROTEIN AMPE"/>
    <property type="match status" value="1"/>
</dbReference>
<dbReference type="GO" id="GO:0046677">
    <property type="term" value="P:response to antibiotic"/>
    <property type="evidence" value="ECO:0007669"/>
    <property type="project" value="TreeGrafter"/>
</dbReference>
<dbReference type="EMBL" id="FOVF01000014">
    <property type="protein sequence ID" value="SFN32073.1"/>
    <property type="molecule type" value="Genomic_DNA"/>
</dbReference>
<reference evidence="2 3" key="1">
    <citation type="submission" date="2016-10" db="EMBL/GenBank/DDBJ databases">
        <authorList>
            <person name="de Groot N.N."/>
        </authorList>
    </citation>
    <scope>NUCLEOTIDE SEQUENCE [LARGE SCALE GENOMIC DNA]</scope>
    <source>
        <strain evidence="2 3">CGMCC 1.7659</strain>
    </source>
</reference>
<keyword evidence="3" id="KW-1185">Reference proteome</keyword>
<name>A0A1I4Y330_9GAMM</name>
<evidence type="ECO:0000313" key="2">
    <source>
        <dbReference type="EMBL" id="SFN32073.1"/>
    </source>
</evidence>